<feature type="signal peptide" evidence="1">
    <location>
        <begin position="1"/>
        <end position="22"/>
    </location>
</feature>
<dbReference type="AlphaFoldDB" id="A0A0A8Y245"/>
<reference evidence="2" key="2">
    <citation type="journal article" date="2015" name="Data Brief">
        <title>Shoot transcriptome of the giant reed, Arundo donax.</title>
        <authorList>
            <person name="Barrero R.A."/>
            <person name="Guerrero F.D."/>
            <person name="Moolhuijzen P."/>
            <person name="Goolsby J.A."/>
            <person name="Tidwell J."/>
            <person name="Bellgard S.E."/>
            <person name="Bellgard M.I."/>
        </authorList>
    </citation>
    <scope>NUCLEOTIDE SEQUENCE</scope>
    <source>
        <tissue evidence="2">Shoot tissue taken approximately 20 cm above the soil surface</tissue>
    </source>
</reference>
<name>A0A0A8Y245_ARUDO</name>
<reference evidence="2" key="1">
    <citation type="submission" date="2014-09" db="EMBL/GenBank/DDBJ databases">
        <authorList>
            <person name="Magalhaes I.L.F."/>
            <person name="Oliveira U."/>
            <person name="Santos F.R."/>
            <person name="Vidigal T.H.D.A."/>
            <person name="Brescovit A.D."/>
            <person name="Santos A.J."/>
        </authorList>
    </citation>
    <scope>NUCLEOTIDE SEQUENCE</scope>
    <source>
        <tissue evidence="2">Shoot tissue taken approximately 20 cm above the soil surface</tissue>
    </source>
</reference>
<evidence type="ECO:0000313" key="2">
    <source>
        <dbReference type="EMBL" id="JAD17772.1"/>
    </source>
</evidence>
<evidence type="ECO:0000256" key="1">
    <source>
        <dbReference type="SAM" id="SignalP"/>
    </source>
</evidence>
<dbReference type="EMBL" id="GBRH01280123">
    <property type="protein sequence ID" value="JAD17772.1"/>
    <property type="molecule type" value="Transcribed_RNA"/>
</dbReference>
<proteinExistence type="predicted"/>
<accession>A0A0A8Y245</accession>
<organism evidence="2">
    <name type="scientific">Arundo donax</name>
    <name type="common">Giant reed</name>
    <name type="synonym">Donax arundinaceus</name>
    <dbReference type="NCBI Taxonomy" id="35708"/>
    <lineage>
        <taxon>Eukaryota</taxon>
        <taxon>Viridiplantae</taxon>
        <taxon>Streptophyta</taxon>
        <taxon>Embryophyta</taxon>
        <taxon>Tracheophyta</taxon>
        <taxon>Spermatophyta</taxon>
        <taxon>Magnoliopsida</taxon>
        <taxon>Liliopsida</taxon>
        <taxon>Poales</taxon>
        <taxon>Poaceae</taxon>
        <taxon>PACMAD clade</taxon>
        <taxon>Arundinoideae</taxon>
        <taxon>Arundineae</taxon>
        <taxon>Arundo</taxon>
    </lineage>
</organism>
<keyword evidence="1" id="KW-0732">Signal</keyword>
<sequence>MSRVRVALELFFSALCTKIADTEDQPFDGKFLNQLPMQLELPESLKPSPHSSLQYLFRGFPGTT</sequence>
<feature type="chain" id="PRO_5002042035" evidence="1">
    <location>
        <begin position="23"/>
        <end position="64"/>
    </location>
</feature>
<protein>
    <submittedName>
        <fullName evidence="2">Uncharacterized protein</fullName>
    </submittedName>
</protein>